<evidence type="ECO:0000313" key="4">
    <source>
        <dbReference type="Proteomes" id="UP000188268"/>
    </source>
</evidence>
<name>A0A1R3KF39_COCAP</name>
<keyword evidence="1" id="KW-1133">Transmembrane helix</keyword>
<dbReference type="PANTHER" id="PTHR47467">
    <property type="entry name" value="OS01G0867200 PROTEIN"/>
    <property type="match status" value="1"/>
</dbReference>
<dbReference type="Proteomes" id="UP000188268">
    <property type="component" value="Unassembled WGS sequence"/>
</dbReference>
<dbReference type="Gene3D" id="3.40.50.150">
    <property type="entry name" value="Vaccinia Virus protein VP39"/>
    <property type="match status" value="1"/>
</dbReference>
<dbReference type="AlphaFoldDB" id="A0A1R3KF39"/>
<proteinExistence type="predicted"/>
<accession>A0A1R3KF39</accession>
<feature type="domain" description="Methyltransferase type 11" evidence="2">
    <location>
        <begin position="103"/>
        <end position="184"/>
    </location>
</feature>
<keyword evidence="1" id="KW-0812">Transmembrane</keyword>
<organism evidence="3 4">
    <name type="scientific">Corchorus capsularis</name>
    <name type="common">Jute</name>
    <dbReference type="NCBI Taxonomy" id="210143"/>
    <lineage>
        <taxon>Eukaryota</taxon>
        <taxon>Viridiplantae</taxon>
        <taxon>Streptophyta</taxon>
        <taxon>Embryophyta</taxon>
        <taxon>Tracheophyta</taxon>
        <taxon>Spermatophyta</taxon>
        <taxon>Magnoliopsida</taxon>
        <taxon>eudicotyledons</taxon>
        <taxon>Gunneridae</taxon>
        <taxon>Pentapetalae</taxon>
        <taxon>rosids</taxon>
        <taxon>malvids</taxon>
        <taxon>Malvales</taxon>
        <taxon>Malvaceae</taxon>
        <taxon>Grewioideae</taxon>
        <taxon>Apeibeae</taxon>
        <taxon>Corchorus</taxon>
    </lineage>
</organism>
<dbReference type="InterPro" id="IPR015943">
    <property type="entry name" value="WD40/YVTN_repeat-like_dom_sf"/>
</dbReference>
<dbReference type="GO" id="GO:0008757">
    <property type="term" value="F:S-adenosylmethionine-dependent methyltransferase activity"/>
    <property type="evidence" value="ECO:0007669"/>
    <property type="project" value="InterPro"/>
</dbReference>
<keyword evidence="4" id="KW-1185">Reference proteome</keyword>
<dbReference type="Pfam" id="PF08241">
    <property type="entry name" value="Methyltransf_11"/>
    <property type="match status" value="1"/>
</dbReference>
<dbReference type="EMBL" id="AWWV01005245">
    <property type="protein sequence ID" value="OMP05700.1"/>
    <property type="molecule type" value="Genomic_DNA"/>
</dbReference>
<evidence type="ECO:0000256" key="1">
    <source>
        <dbReference type="SAM" id="Phobius"/>
    </source>
</evidence>
<evidence type="ECO:0000259" key="2">
    <source>
        <dbReference type="Pfam" id="PF08241"/>
    </source>
</evidence>
<dbReference type="SUPFAM" id="SSF53335">
    <property type="entry name" value="S-adenosyl-L-methionine-dependent methyltransferases"/>
    <property type="match status" value="1"/>
</dbReference>
<dbReference type="InterPro" id="IPR013216">
    <property type="entry name" value="Methyltransf_11"/>
</dbReference>
<keyword evidence="3" id="KW-0808">Transferase</keyword>
<dbReference type="Gramene" id="OMP05700">
    <property type="protein sequence ID" value="OMP05700"/>
    <property type="gene ID" value="CCACVL1_01845"/>
</dbReference>
<dbReference type="GO" id="GO:0032259">
    <property type="term" value="P:methylation"/>
    <property type="evidence" value="ECO:0007669"/>
    <property type="project" value="UniProtKB-KW"/>
</dbReference>
<dbReference type="CDD" id="cd02440">
    <property type="entry name" value="AdoMet_MTases"/>
    <property type="match status" value="1"/>
</dbReference>
<comment type="caution">
    <text evidence="3">The sequence shown here is derived from an EMBL/GenBank/DDBJ whole genome shotgun (WGS) entry which is preliminary data.</text>
</comment>
<evidence type="ECO:0000313" key="3">
    <source>
        <dbReference type="EMBL" id="OMP05700.1"/>
    </source>
</evidence>
<reference evidence="3 4" key="1">
    <citation type="submission" date="2013-09" db="EMBL/GenBank/DDBJ databases">
        <title>Corchorus capsularis genome sequencing.</title>
        <authorList>
            <person name="Alam M."/>
            <person name="Haque M.S."/>
            <person name="Islam M.S."/>
            <person name="Emdad E.M."/>
            <person name="Islam M.M."/>
            <person name="Ahmed B."/>
            <person name="Halim A."/>
            <person name="Hossen Q.M.M."/>
            <person name="Hossain M.Z."/>
            <person name="Ahmed R."/>
            <person name="Khan M.M."/>
            <person name="Islam R."/>
            <person name="Rashid M.M."/>
            <person name="Khan S.A."/>
            <person name="Rahman M.S."/>
            <person name="Alam M."/>
        </authorList>
    </citation>
    <scope>NUCLEOTIDE SEQUENCE [LARGE SCALE GENOMIC DNA]</scope>
    <source>
        <strain evidence="4">cv. CVL-1</strain>
        <tissue evidence="3">Whole seedling</tissue>
    </source>
</reference>
<feature type="transmembrane region" description="Helical" evidence="1">
    <location>
        <begin position="12"/>
        <end position="29"/>
    </location>
</feature>
<protein>
    <submittedName>
        <fullName evidence="3">Methyltransferase type 11</fullName>
    </submittedName>
</protein>
<dbReference type="SUPFAM" id="SSF50978">
    <property type="entry name" value="WD40 repeat-like"/>
    <property type="match status" value="1"/>
</dbReference>
<dbReference type="OrthoDB" id="1879717at2759"/>
<gene>
    <name evidence="3" type="ORF">CCACVL1_01845</name>
</gene>
<sequence>MERHIQRFLNKVSFVSFTIATLILVFLFLQTPETCIPPNAPIKPHLRFPKSTCDSSPRHYLPLPKKNARLWSSKTWINQVSSFTQFFTQLYHIGILMNHSKVLCVSAGAGHEVMALSKMGIEDVTGVELIESLPLVSRADPLNLPFFDGSFDIAFSGHFAEALYPSRYAEEMERTVRKGGVCVVVVDACGNEEVKEIVRLFKRHRDRNMGSSLEAKSLTKAVVPSTLIENPSPGNLQSTRLALHVNKDGSSCWVYVASGCNIYKLQILLEDSWLSKGKEGLLIPEQAEVIDCMLVKRCPHRSEIQSVVLAEIESTGYLVLGSVDAYGHLIVSKLDASGKDVDRITYSVLPQDSGVGEGSWSGLCFSPIQWSMAAVARSFCKSVDVYDQDIHLRTLRTLWYPSSLNFIQNLGQGSETSTLAITEGCQLSIWDLRMKENGGCVHRICGSIGDIFYAVCSSSTGNIAVGGADRTVTIYDPRRWAAISRWVHCSKYEITGLAFSSLDSNYIYVQGVDYEVFCGQWQESSKVFSFRGDSNWLGFSKIAIPCCYVLFILSKLTKLSFVFGLCDIGLNGSVRTGIYLADGVIRVASSWLTLWLNEI</sequence>
<keyword evidence="3" id="KW-0489">Methyltransferase</keyword>
<dbReference type="PANTHER" id="PTHR47467:SF1">
    <property type="entry name" value="WD40 REPEAT-CONTAINING PROTEIN"/>
    <property type="match status" value="1"/>
</dbReference>
<keyword evidence="1" id="KW-0472">Membrane</keyword>
<dbReference type="InterPro" id="IPR036322">
    <property type="entry name" value="WD40_repeat_dom_sf"/>
</dbReference>
<dbReference type="InterPro" id="IPR029063">
    <property type="entry name" value="SAM-dependent_MTases_sf"/>
</dbReference>
<dbReference type="Gene3D" id="2.130.10.10">
    <property type="entry name" value="YVTN repeat-like/Quinoprotein amine dehydrogenase"/>
    <property type="match status" value="1"/>
</dbReference>